<evidence type="ECO:0000256" key="2">
    <source>
        <dbReference type="ARBA" id="ARBA00012925"/>
    </source>
</evidence>
<comment type="catalytic activity">
    <reaction evidence="6">
        <text>hydrogencarbonate + H(+) = CO2 + H2O</text>
        <dbReference type="Rhea" id="RHEA:10748"/>
        <dbReference type="ChEBI" id="CHEBI:15377"/>
        <dbReference type="ChEBI" id="CHEBI:15378"/>
        <dbReference type="ChEBI" id="CHEBI:16526"/>
        <dbReference type="ChEBI" id="CHEBI:17544"/>
        <dbReference type="EC" id="4.2.1.1"/>
    </reaction>
</comment>
<evidence type="ECO:0000256" key="3">
    <source>
        <dbReference type="ARBA" id="ARBA00022723"/>
    </source>
</evidence>
<dbReference type="AlphaFoldDB" id="A0A9D7E0K3"/>
<dbReference type="CDD" id="cd03124">
    <property type="entry name" value="alpha_CA_prokaryotic_like"/>
    <property type="match status" value="1"/>
</dbReference>
<dbReference type="PANTHER" id="PTHR18952">
    <property type="entry name" value="CARBONIC ANHYDRASE"/>
    <property type="match status" value="1"/>
</dbReference>
<keyword evidence="4" id="KW-0862">Zinc</keyword>
<evidence type="ECO:0000256" key="6">
    <source>
        <dbReference type="ARBA" id="ARBA00048348"/>
    </source>
</evidence>
<feature type="signal peptide" evidence="8">
    <location>
        <begin position="1"/>
        <end position="19"/>
    </location>
</feature>
<dbReference type="GO" id="GO:0004089">
    <property type="term" value="F:carbonate dehydratase activity"/>
    <property type="evidence" value="ECO:0007669"/>
    <property type="project" value="UniProtKB-EC"/>
</dbReference>
<dbReference type="EMBL" id="JADJEV010000001">
    <property type="protein sequence ID" value="MBK6971412.1"/>
    <property type="molecule type" value="Genomic_DNA"/>
</dbReference>
<evidence type="ECO:0000256" key="5">
    <source>
        <dbReference type="ARBA" id="ARBA00023239"/>
    </source>
</evidence>
<feature type="domain" description="Alpha-carbonic anhydrase" evidence="9">
    <location>
        <begin position="281"/>
        <end position="503"/>
    </location>
</feature>
<evidence type="ECO:0000259" key="9">
    <source>
        <dbReference type="PROSITE" id="PS51144"/>
    </source>
</evidence>
<dbReference type="PROSITE" id="PS51144">
    <property type="entry name" value="ALPHA_CA_2"/>
    <property type="match status" value="1"/>
</dbReference>
<accession>A0A9D7E0K3</accession>
<dbReference type="GO" id="GO:0008270">
    <property type="term" value="F:zinc ion binding"/>
    <property type="evidence" value="ECO:0007669"/>
    <property type="project" value="InterPro"/>
</dbReference>
<dbReference type="SUPFAM" id="SSF51069">
    <property type="entry name" value="Carbonic anhydrase"/>
    <property type="match status" value="1"/>
</dbReference>
<keyword evidence="5" id="KW-0456">Lyase</keyword>
<proteinExistence type="inferred from homology"/>
<protein>
    <recommendedName>
        <fullName evidence="2">carbonic anhydrase</fullName>
        <ecNumber evidence="2">4.2.1.1</ecNumber>
    </recommendedName>
</protein>
<evidence type="ECO:0000256" key="1">
    <source>
        <dbReference type="ARBA" id="ARBA00010718"/>
    </source>
</evidence>
<dbReference type="Pfam" id="PF16747">
    <property type="entry name" value="Adhesin_E"/>
    <property type="match status" value="1"/>
</dbReference>
<organism evidence="10 11">
    <name type="scientific">Candidatus Methylophosphatis roskildensis</name>
    <dbReference type="NCBI Taxonomy" id="2899263"/>
    <lineage>
        <taxon>Bacteria</taxon>
        <taxon>Pseudomonadati</taxon>
        <taxon>Pseudomonadota</taxon>
        <taxon>Betaproteobacteria</taxon>
        <taxon>Nitrosomonadales</taxon>
        <taxon>Sterolibacteriaceae</taxon>
        <taxon>Candidatus Methylophosphatis</taxon>
    </lineage>
</organism>
<dbReference type="PANTHER" id="PTHR18952:SF265">
    <property type="entry name" value="CARBONIC ANHYDRASE"/>
    <property type="match status" value="1"/>
</dbReference>
<reference evidence="10" key="1">
    <citation type="submission" date="2020-10" db="EMBL/GenBank/DDBJ databases">
        <title>Connecting structure to function with the recovery of over 1000 high-quality activated sludge metagenome-assembled genomes encoding full-length rRNA genes using long-read sequencing.</title>
        <authorList>
            <person name="Singleton C.M."/>
            <person name="Petriglieri F."/>
            <person name="Kristensen J.M."/>
            <person name="Kirkegaard R.H."/>
            <person name="Michaelsen T.Y."/>
            <person name="Andersen M.H."/>
            <person name="Karst S.M."/>
            <person name="Dueholm M.S."/>
            <person name="Nielsen P.H."/>
            <person name="Albertsen M."/>
        </authorList>
    </citation>
    <scope>NUCLEOTIDE SEQUENCE</scope>
    <source>
        <strain evidence="10">Bjer_18-Q3-R1-45_BAT3C.347</strain>
    </source>
</reference>
<evidence type="ECO:0000313" key="11">
    <source>
        <dbReference type="Proteomes" id="UP000807785"/>
    </source>
</evidence>
<dbReference type="Pfam" id="PF00194">
    <property type="entry name" value="Carb_anhydrase"/>
    <property type="match status" value="1"/>
</dbReference>
<dbReference type="InterPro" id="IPR041891">
    <property type="entry name" value="Alpha_CA_prokaryot-like"/>
</dbReference>
<evidence type="ECO:0000313" key="10">
    <source>
        <dbReference type="EMBL" id="MBK6971412.1"/>
    </source>
</evidence>
<feature type="chain" id="PRO_5039264470" description="carbonic anhydrase" evidence="8">
    <location>
        <begin position="20"/>
        <end position="503"/>
    </location>
</feature>
<dbReference type="InterPro" id="IPR023561">
    <property type="entry name" value="Carbonic_anhydrase_a-class"/>
</dbReference>
<dbReference type="Proteomes" id="UP000807785">
    <property type="component" value="Unassembled WGS sequence"/>
</dbReference>
<gene>
    <name evidence="10" type="ORF">IPH26_00075</name>
</gene>
<keyword evidence="3" id="KW-0479">Metal-binding</keyword>
<comment type="caution">
    <text evidence="10">The sequence shown here is derived from an EMBL/GenBank/DDBJ whole genome shotgun (WGS) entry which is preliminary data.</text>
</comment>
<feature type="region of interest" description="Disordered" evidence="7">
    <location>
        <begin position="178"/>
        <end position="237"/>
    </location>
</feature>
<evidence type="ECO:0000256" key="4">
    <source>
        <dbReference type="ARBA" id="ARBA00022833"/>
    </source>
</evidence>
<dbReference type="EC" id="4.2.1.1" evidence="2"/>
<dbReference type="InterPro" id="IPR031939">
    <property type="entry name" value="Adhesin_E-like"/>
</dbReference>
<feature type="compositionally biased region" description="Basic and acidic residues" evidence="7">
    <location>
        <begin position="223"/>
        <end position="237"/>
    </location>
</feature>
<keyword evidence="8" id="KW-0732">Signal</keyword>
<evidence type="ECO:0000256" key="8">
    <source>
        <dbReference type="SAM" id="SignalP"/>
    </source>
</evidence>
<feature type="compositionally biased region" description="Basic and acidic residues" evidence="7">
    <location>
        <begin position="182"/>
        <end position="197"/>
    </location>
</feature>
<comment type="similarity">
    <text evidence="1">Belongs to the alpha-carbonic anhydrase family.</text>
</comment>
<evidence type="ECO:0000256" key="7">
    <source>
        <dbReference type="SAM" id="MobiDB-lite"/>
    </source>
</evidence>
<sequence>MRRIIPLLIAAAASLPTLAADWQNIASEKGARVDIDRASLLPSDPGKKIVWMRLVVAPDVAAREGYHTLKALNRYDCRANRYSTIKRVFLREDMTVMREERVEGERESAVQAGTTDAKLFREVCQPPTVGELKKVALQAAEAGQKAGTADAEVKKPLVDIRPTLRHADLKAEAEATRAAVGIDKHDAKPAAREESKPAGKSAPKPAVAKAEPGSHAVAPIRKPAVEAKPPRGIPDRHRPAAKEELALAGHAAPAKPVTAVTAVKAVDLLAKDSHSGTGHDVHWTYEGETGPDSWGTLKPEWKTCSTGERQSPIDIRDGIRVDQEPVRFYYKPSGFSVIDNGHTVQVRLTAGNRIIVMGREYELVQFHFHRPSEERVNGKLYEMVAHLVHKDREGRLAVVAVLLDKGPDNPIIQQLWNHLPLERNVEVPASSALDVEALLPQDRSYFSYMGSLTTPPCSEGVLWMVMREPVAVSAEQVAAFARLYSNNARPIQQAAGRVIKESR</sequence>
<dbReference type="InterPro" id="IPR036398">
    <property type="entry name" value="CA_dom_sf"/>
</dbReference>
<dbReference type="SMART" id="SM01057">
    <property type="entry name" value="Carb_anhydrase"/>
    <property type="match status" value="1"/>
</dbReference>
<name>A0A9D7E0K3_9PROT</name>
<dbReference type="Gene3D" id="3.10.200.10">
    <property type="entry name" value="Alpha carbonic anhydrase"/>
    <property type="match status" value="1"/>
</dbReference>
<dbReference type="InterPro" id="IPR001148">
    <property type="entry name" value="CA_dom"/>
</dbReference>